<proteinExistence type="predicted"/>
<organism evidence="1">
    <name type="scientific">marine metagenome</name>
    <dbReference type="NCBI Taxonomy" id="408172"/>
    <lineage>
        <taxon>unclassified sequences</taxon>
        <taxon>metagenomes</taxon>
        <taxon>ecological metagenomes</taxon>
    </lineage>
</organism>
<accession>A0A383BYR2</accession>
<protein>
    <submittedName>
        <fullName evidence="1">Uncharacterized protein</fullName>
    </submittedName>
</protein>
<gene>
    <name evidence="1" type="ORF">METZ01_LOCUS477817</name>
</gene>
<dbReference type="AlphaFoldDB" id="A0A383BYR2"/>
<reference evidence="1" key="1">
    <citation type="submission" date="2018-05" db="EMBL/GenBank/DDBJ databases">
        <authorList>
            <person name="Lanie J.A."/>
            <person name="Ng W.-L."/>
            <person name="Kazmierczak K.M."/>
            <person name="Andrzejewski T.M."/>
            <person name="Davidsen T.M."/>
            <person name="Wayne K.J."/>
            <person name="Tettelin H."/>
            <person name="Glass J.I."/>
            <person name="Rusch D."/>
            <person name="Podicherti R."/>
            <person name="Tsui H.-C.T."/>
            <person name="Winkler M.E."/>
        </authorList>
    </citation>
    <scope>NUCLEOTIDE SEQUENCE</scope>
</reference>
<evidence type="ECO:0000313" key="1">
    <source>
        <dbReference type="EMBL" id="SVE24963.1"/>
    </source>
</evidence>
<dbReference type="EMBL" id="UINC01204302">
    <property type="protein sequence ID" value="SVE24963.1"/>
    <property type="molecule type" value="Genomic_DNA"/>
</dbReference>
<name>A0A383BYR2_9ZZZZ</name>
<feature type="non-terminal residue" evidence="1">
    <location>
        <position position="1"/>
    </location>
</feature>
<sequence length="102" mass="12124">IYSIRCYNSYYNNEYLETTIDVPQYTYVAISFNCRGEDDGDGYFYIDGSQYLNWGFDSYGSSWYSYQNTSYYTSSNSQITLQWQYSTESYGHGYLDNIQVTW</sequence>